<dbReference type="PANTHER" id="PTHR16631">
    <property type="entry name" value="GLUCAN 1,3-BETA-GLUCOSIDASE"/>
    <property type="match status" value="1"/>
</dbReference>
<keyword evidence="6" id="KW-0378">Hydrolase</keyword>
<dbReference type="GO" id="GO:0005975">
    <property type="term" value="P:carbohydrate metabolic process"/>
    <property type="evidence" value="ECO:0007669"/>
    <property type="project" value="InterPro"/>
</dbReference>
<dbReference type="GO" id="GO:0042973">
    <property type="term" value="F:glucan endo-1,3-beta-D-glucosidase activity"/>
    <property type="evidence" value="ECO:0007669"/>
    <property type="project" value="TreeGrafter"/>
</dbReference>
<dbReference type="AlphaFoldDB" id="A0A9P1GVC9"/>
<dbReference type="EMBL" id="CALLCH030000001">
    <property type="protein sequence ID" value="CAI4211004.1"/>
    <property type="molecule type" value="Genomic_DNA"/>
</dbReference>
<comment type="subcellular location">
    <subcellularLocation>
        <location evidence="1">Secreted</location>
        <location evidence="1">Cell wall</location>
    </subcellularLocation>
</comment>
<keyword evidence="5 13" id="KW-0732">Signal</keyword>
<keyword evidence="8" id="KW-0326">Glycosidase</keyword>
<proteinExistence type="inferred from homology"/>
<dbReference type="EC" id="3.2.1.58" evidence="10"/>
<dbReference type="GO" id="GO:0004338">
    <property type="term" value="F:glucan exo-1,3-beta-glucosidase activity"/>
    <property type="evidence" value="ECO:0007669"/>
    <property type="project" value="UniProtKB-EC"/>
</dbReference>
<dbReference type="GO" id="GO:0071555">
    <property type="term" value="P:cell wall organization"/>
    <property type="evidence" value="ECO:0007669"/>
    <property type="project" value="TreeGrafter"/>
</dbReference>
<accession>A0A9P1GVC9</accession>
<gene>
    <name evidence="14" type="ORF">PPNO1_LOCUS800</name>
</gene>
<evidence type="ECO:0000256" key="5">
    <source>
        <dbReference type="ARBA" id="ARBA00022729"/>
    </source>
</evidence>
<dbReference type="Pfam" id="PF00332">
    <property type="entry name" value="Glyco_hydro_17"/>
    <property type="match status" value="1"/>
</dbReference>
<evidence type="ECO:0000256" key="4">
    <source>
        <dbReference type="ARBA" id="ARBA00022525"/>
    </source>
</evidence>
<protein>
    <recommendedName>
        <fullName evidence="10">glucan 1,3-beta-glucosidase</fullName>
        <ecNumber evidence="10">3.2.1.58</ecNumber>
    </recommendedName>
    <alternativeName>
        <fullName evidence="11">Exo-1,3-beta-glucanase</fullName>
    </alternativeName>
</protein>
<dbReference type="InterPro" id="IPR017853">
    <property type="entry name" value="GH"/>
</dbReference>
<comment type="catalytic activity">
    <reaction evidence="9">
        <text>Successive hydrolysis of beta-D-glucose units from the non-reducing ends of (1-&gt;3)-beta-D-glucans, releasing alpha-glucose.</text>
        <dbReference type="EC" id="3.2.1.58"/>
    </reaction>
</comment>
<dbReference type="GO" id="GO:0005576">
    <property type="term" value="C:extracellular region"/>
    <property type="evidence" value="ECO:0007669"/>
    <property type="project" value="TreeGrafter"/>
</dbReference>
<dbReference type="OrthoDB" id="1293114at2759"/>
<evidence type="ECO:0000313" key="15">
    <source>
        <dbReference type="Proteomes" id="UP000838763"/>
    </source>
</evidence>
<dbReference type="PANTHER" id="PTHR16631:SF26">
    <property type="entry name" value="GLUCAN 1,3-BETA-GLUCOSIDASE"/>
    <property type="match status" value="1"/>
</dbReference>
<dbReference type="Gene3D" id="3.20.20.80">
    <property type="entry name" value="Glycosidases"/>
    <property type="match status" value="1"/>
</dbReference>
<comment type="similarity">
    <text evidence="2 12">Belongs to the glycosyl hydrolase 17 family.</text>
</comment>
<feature type="signal peptide" evidence="13">
    <location>
        <begin position="1"/>
        <end position="19"/>
    </location>
</feature>
<evidence type="ECO:0000256" key="13">
    <source>
        <dbReference type="SAM" id="SignalP"/>
    </source>
</evidence>
<evidence type="ECO:0000256" key="3">
    <source>
        <dbReference type="ARBA" id="ARBA00022512"/>
    </source>
</evidence>
<dbReference type="SUPFAM" id="SSF51445">
    <property type="entry name" value="(Trans)glycosidases"/>
    <property type="match status" value="1"/>
</dbReference>
<evidence type="ECO:0000256" key="12">
    <source>
        <dbReference type="RuleBase" id="RU004335"/>
    </source>
</evidence>
<keyword evidence="3" id="KW-0134">Cell wall</keyword>
<evidence type="ECO:0000256" key="8">
    <source>
        <dbReference type="ARBA" id="ARBA00023295"/>
    </source>
</evidence>
<keyword evidence="7" id="KW-0325">Glycoprotein</keyword>
<evidence type="ECO:0000256" key="10">
    <source>
        <dbReference type="ARBA" id="ARBA00038929"/>
    </source>
</evidence>
<evidence type="ECO:0000256" key="11">
    <source>
        <dbReference type="ARBA" id="ARBA00041761"/>
    </source>
</evidence>
<feature type="chain" id="PRO_5040474387" description="glucan 1,3-beta-glucosidase" evidence="13">
    <location>
        <begin position="20"/>
        <end position="307"/>
    </location>
</feature>
<dbReference type="InterPro" id="IPR050732">
    <property type="entry name" value="Beta-glucan_modifiers"/>
</dbReference>
<evidence type="ECO:0000256" key="2">
    <source>
        <dbReference type="ARBA" id="ARBA00008773"/>
    </source>
</evidence>
<keyword evidence="4" id="KW-0964">Secreted</keyword>
<dbReference type="GO" id="GO:0009277">
    <property type="term" value="C:fungal-type cell wall"/>
    <property type="evidence" value="ECO:0007669"/>
    <property type="project" value="TreeGrafter"/>
</dbReference>
<evidence type="ECO:0000313" key="14">
    <source>
        <dbReference type="EMBL" id="CAI4211004.1"/>
    </source>
</evidence>
<dbReference type="Proteomes" id="UP000838763">
    <property type="component" value="Unassembled WGS sequence"/>
</dbReference>
<dbReference type="GO" id="GO:0009986">
    <property type="term" value="C:cell surface"/>
    <property type="evidence" value="ECO:0007669"/>
    <property type="project" value="TreeGrafter"/>
</dbReference>
<evidence type="ECO:0000256" key="7">
    <source>
        <dbReference type="ARBA" id="ARBA00023180"/>
    </source>
</evidence>
<evidence type="ECO:0000256" key="1">
    <source>
        <dbReference type="ARBA" id="ARBA00004191"/>
    </source>
</evidence>
<evidence type="ECO:0000256" key="6">
    <source>
        <dbReference type="ARBA" id="ARBA00022801"/>
    </source>
</evidence>
<comment type="caution">
    <text evidence="14">The sequence shown here is derived from an EMBL/GenBank/DDBJ whole genome shotgun (WGS) entry which is preliminary data.</text>
</comment>
<name>A0A9P1GVC9_9PEZI</name>
<dbReference type="InterPro" id="IPR000490">
    <property type="entry name" value="Glyco_hydro_17"/>
</dbReference>
<keyword evidence="15" id="KW-1185">Reference proteome</keyword>
<evidence type="ECO:0000256" key="9">
    <source>
        <dbReference type="ARBA" id="ARBA00036824"/>
    </source>
</evidence>
<reference evidence="14" key="1">
    <citation type="submission" date="2022-11" db="EMBL/GenBank/DDBJ databases">
        <authorList>
            <person name="Scott C."/>
            <person name="Bruce N."/>
        </authorList>
    </citation>
    <scope>NUCLEOTIDE SEQUENCE</scope>
</reference>
<sequence length="307" mass="33228">MRFSTTPIMLAAAPSVASALGTLGFALGAKQPDGSCKVQADYEADFDAISAASGSQVVRVYAAGQCNTAQEILPAAKAKGFQVVLGIWAYPEESYQADKAAIVEFSPGYEAQVYAVAVGSETLYRGEFDGAALAEKISDMKAATPDFKVGTADSWNKYQDGTADPVIGISDILYDTHPRTAILYWRMQSGPRHQQRYKYFFDDINQAFDHIRAVAGDSTPELWVGETGWPTGGTQYGAAVPSVENASRFYLEGVCGMVDTDVNVFFFEAFDEPWKPDSIGDDGSAADETHWGAMNADRTEKYDLKCS</sequence>
<organism evidence="14 15">
    <name type="scientific">Parascedosporium putredinis</name>
    <dbReference type="NCBI Taxonomy" id="1442378"/>
    <lineage>
        <taxon>Eukaryota</taxon>
        <taxon>Fungi</taxon>
        <taxon>Dikarya</taxon>
        <taxon>Ascomycota</taxon>
        <taxon>Pezizomycotina</taxon>
        <taxon>Sordariomycetes</taxon>
        <taxon>Hypocreomycetidae</taxon>
        <taxon>Microascales</taxon>
        <taxon>Microascaceae</taxon>
        <taxon>Parascedosporium</taxon>
    </lineage>
</organism>